<sequence length="496" mass="55479">MNVKTRPHNNTRLKLSLWLALAGFIALLFADIDMHRASPGQELLRMAQGLMAPNFWSYREIASSAFNTLAFALQGMALASAAGFILALLYRHPAVRGFCAFIRAIHELFWALIFIQLFGLSPLTGLLAIAIPYAGTLAKIYGELFEETEAAPRNNLLQSAGLSAFFYTTLPLAWRPLLQYTSYRFECAIRSSIVLGFVGLPTLGYHLETALGNGQYNDAAALLYVLLAIVVSLRWWLKKALLPVYLVAALIYLPPNAHFSWANIARFLSEDIIPAPLRNKANIDYVAVFDWLAMLWQQQILPGVTSTLILSQIALLLTAILSLAWFPLNSRQFFSPLKRSLGDGFLIIARTLPEYLLAFIGLLLLGPSMLPAILALGIHNGAIIAHLLGRYSGELVLREDACTGINRYSYEILPRVYRQFLALLLYRWEVIMRETAILGMLGIGTLGFYIDSAFEEFRFDRALLLILCAAILNIIADMFARNLRQRLHLRPSPETL</sequence>
<gene>
    <name evidence="8" type="ORF">HNQ57_002542</name>
</gene>
<dbReference type="Proteomes" id="UP000536640">
    <property type="component" value="Unassembled WGS sequence"/>
</dbReference>
<dbReference type="InterPro" id="IPR035906">
    <property type="entry name" value="MetI-like_sf"/>
</dbReference>
<feature type="transmembrane region" description="Helical" evidence="7">
    <location>
        <begin position="109"/>
        <end position="135"/>
    </location>
</feature>
<protein>
    <submittedName>
        <fullName evidence="8">Phosphonate transport system permease protein</fullName>
    </submittedName>
</protein>
<evidence type="ECO:0000313" key="8">
    <source>
        <dbReference type="EMBL" id="MBB5188263.1"/>
    </source>
</evidence>
<evidence type="ECO:0000256" key="5">
    <source>
        <dbReference type="ARBA" id="ARBA00022989"/>
    </source>
</evidence>
<keyword evidence="2" id="KW-0813">Transport</keyword>
<feature type="transmembrane region" description="Helical" evidence="7">
    <location>
        <begin position="187"/>
        <end position="207"/>
    </location>
</feature>
<proteinExistence type="predicted"/>
<dbReference type="PANTHER" id="PTHR30043:SF1">
    <property type="entry name" value="ABC TRANSPORT SYSTEM PERMEASE PROTEIN P69"/>
    <property type="match status" value="1"/>
</dbReference>
<dbReference type="PANTHER" id="PTHR30043">
    <property type="entry name" value="PHOSPHONATES TRANSPORT SYSTEM PERMEASE PROTEIN"/>
    <property type="match status" value="1"/>
</dbReference>
<dbReference type="AlphaFoldDB" id="A0A840R708"/>
<comment type="subcellular location">
    <subcellularLocation>
        <location evidence="1">Cell membrane</location>
        <topology evidence="1">Multi-pass membrane protein</topology>
    </subcellularLocation>
</comment>
<feature type="transmembrane region" description="Helical" evidence="7">
    <location>
        <begin position="61"/>
        <end position="89"/>
    </location>
</feature>
<dbReference type="GO" id="GO:0005886">
    <property type="term" value="C:plasma membrane"/>
    <property type="evidence" value="ECO:0007669"/>
    <property type="project" value="UniProtKB-SubCell"/>
</dbReference>
<evidence type="ECO:0000256" key="7">
    <source>
        <dbReference type="SAM" id="Phobius"/>
    </source>
</evidence>
<feature type="transmembrane region" description="Helical" evidence="7">
    <location>
        <begin position="300"/>
        <end position="326"/>
    </location>
</feature>
<evidence type="ECO:0000256" key="4">
    <source>
        <dbReference type="ARBA" id="ARBA00022692"/>
    </source>
</evidence>
<dbReference type="EMBL" id="JACHHW010000006">
    <property type="protein sequence ID" value="MBB5188263.1"/>
    <property type="molecule type" value="Genomic_DNA"/>
</dbReference>
<feature type="transmembrane region" description="Helical" evidence="7">
    <location>
        <begin position="219"/>
        <end position="237"/>
    </location>
</feature>
<evidence type="ECO:0000256" key="1">
    <source>
        <dbReference type="ARBA" id="ARBA00004651"/>
    </source>
</evidence>
<feature type="transmembrane region" description="Helical" evidence="7">
    <location>
        <begin position="155"/>
        <end position="175"/>
    </location>
</feature>
<accession>A0A840R708</accession>
<evidence type="ECO:0000256" key="2">
    <source>
        <dbReference type="ARBA" id="ARBA00022448"/>
    </source>
</evidence>
<keyword evidence="6 7" id="KW-0472">Membrane</keyword>
<evidence type="ECO:0000313" key="9">
    <source>
        <dbReference type="Proteomes" id="UP000536640"/>
    </source>
</evidence>
<feature type="transmembrane region" description="Helical" evidence="7">
    <location>
        <begin position="244"/>
        <end position="261"/>
    </location>
</feature>
<evidence type="ECO:0000256" key="3">
    <source>
        <dbReference type="ARBA" id="ARBA00022475"/>
    </source>
</evidence>
<keyword evidence="3" id="KW-1003">Cell membrane</keyword>
<dbReference type="Gene3D" id="1.10.3720.10">
    <property type="entry name" value="MetI-like"/>
    <property type="match status" value="2"/>
</dbReference>
<dbReference type="RefSeq" id="WP_184463467.1">
    <property type="nucleotide sequence ID" value="NZ_JACHHW010000006.1"/>
</dbReference>
<feature type="transmembrane region" description="Helical" evidence="7">
    <location>
        <begin position="430"/>
        <end position="450"/>
    </location>
</feature>
<feature type="transmembrane region" description="Helical" evidence="7">
    <location>
        <begin position="462"/>
        <end position="480"/>
    </location>
</feature>
<keyword evidence="9" id="KW-1185">Reference proteome</keyword>
<keyword evidence="5 7" id="KW-1133">Transmembrane helix</keyword>
<name>A0A840R708_9GAMM</name>
<organism evidence="8 9">
    <name type="scientific">Zhongshania antarctica</name>
    <dbReference type="NCBI Taxonomy" id="641702"/>
    <lineage>
        <taxon>Bacteria</taxon>
        <taxon>Pseudomonadati</taxon>
        <taxon>Pseudomonadota</taxon>
        <taxon>Gammaproteobacteria</taxon>
        <taxon>Cellvibrionales</taxon>
        <taxon>Spongiibacteraceae</taxon>
        <taxon>Zhongshania</taxon>
    </lineage>
</organism>
<comment type="caution">
    <text evidence="8">The sequence shown here is derived from an EMBL/GenBank/DDBJ whole genome shotgun (WGS) entry which is preliminary data.</text>
</comment>
<evidence type="ECO:0000256" key="6">
    <source>
        <dbReference type="ARBA" id="ARBA00023136"/>
    </source>
</evidence>
<reference evidence="8 9" key="1">
    <citation type="submission" date="2020-08" db="EMBL/GenBank/DDBJ databases">
        <title>Genomic Encyclopedia of Type Strains, Phase IV (KMG-IV): sequencing the most valuable type-strain genomes for metagenomic binning, comparative biology and taxonomic classification.</title>
        <authorList>
            <person name="Goeker M."/>
        </authorList>
    </citation>
    <scope>NUCLEOTIDE SEQUENCE [LARGE SCALE GENOMIC DNA]</scope>
    <source>
        <strain evidence="8 9">DSM 25701</strain>
    </source>
</reference>
<keyword evidence="4 7" id="KW-0812">Transmembrane</keyword>
<dbReference type="SUPFAM" id="SSF161098">
    <property type="entry name" value="MetI-like"/>
    <property type="match status" value="2"/>
</dbReference>